<dbReference type="OrthoDB" id="9806017at2"/>
<name>A0A4Y3TWP8_9PROT</name>
<dbReference type="RefSeq" id="WP_141375201.1">
    <property type="nucleotide sequence ID" value="NZ_BAPL01000024.1"/>
</dbReference>
<proteinExistence type="inferred from homology"/>
<dbReference type="GO" id="GO:0051604">
    <property type="term" value="P:protein maturation"/>
    <property type="evidence" value="ECO:0007669"/>
    <property type="project" value="TreeGrafter"/>
</dbReference>
<dbReference type="AlphaFoldDB" id="A0A4Y3TWP8"/>
<dbReference type="GO" id="GO:0005506">
    <property type="term" value="F:iron ion binding"/>
    <property type="evidence" value="ECO:0007669"/>
    <property type="project" value="TreeGrafter"/>
</dbReference>
<dbReference type="SUPFAM" id="SSF159127">
    <property type="entry name" value="HupF/HypC-like"/>
    <property type="match status" value="1"/>
</dbReference>
<organism evidence="2 3">
    <name type="scientific">Acetobacter peroxydans</name>
    <dbReference type="NCBI Taxonomy" id="104098"/>
    <lineage>
        <taxon>Bacteria</taxon>
        <taxon>Pseudomonadati</taxon>
        <taxon>Pseudomonadota</taxon>
        <taxon>Alphaproteobacteria</taxon>
        <taxon>Acetobacterales</taxon>
        <taxon>Acetobacteraceae</taxon>
        <taxon>Acetobacter</taxon>
    </lineage>
</organism>
<protein>
    <submittedName>
        <fullName evidence="2">Hydrogenase</fullName>
    </submittedName>
</protein>
<dbReference type="Proteomes" id="UP000317730">
    <property type="component" value="Unassembled WGS sequence"/>
</dbReference>
<dbReference type="PANTHER" id="PTHR35177">
    <property type="entry name" value="HYDROGENASE MATURATION FACTOR HYBG"/>
    <property type="match status" value="1"/>
</dbReference>
<sequence length="118" mass="12288">MCVGIPMTVQSMEGAFALCAARLPDGTLATPERVDMALVPEARPGDDVLVFMGLARAPLSAEEAARIRAALETVSALSVAEDGAHAEIIARGFADLCDNPPRLPPHLEAARLAGLKEA</sequence>
<dbReference type="InterPro" id="IPR001109">
    <property type="entry name" value="Hydrogenase_HupF/HypC"/>
</dbReference>
<reference evidence="2 3" key="1">
    <citation type="submission" date="2019-06" db="EMBL/GenBank/DDBJ databases">
        <title>Whole genome shotgun sequence of Acetobacter peroxydans NBRC 13755.</title>
        <authorList>
            <person name="Hosoyama A."/>
            <person name="Uohara A."/>
            <person name="Ohji S."/>
            <person name="Ichikawa N."/>
        </authorList>
    </citation>
    <scope>NUCLEOTIDE SEQUENCE [LARGE SCALE GENOMIC DNA]</scope>
    <source>
        <strain evidence="2 3">NBRC 13755</strain>
    </source>
</reference>
<accession>A0A4Y3TWP8</accession>
<dbReference type="Pfam" id="PF01455">
    <property type="entry name" value="HupF_HypC"/>
    <property type="match status" value="1"/>
</dbReference>
<gene>
    <name evidence="2" type="ORF">APE01nite_09720</name>
</gene>
<comment type="caution">
    <text evidence="2">The sequence shown here is derived from an EMBL/GenBank/DDBJ whole genome shotgun (WGS) entry which is preliminary data.</text>
</comment>
<comment type="similarity">
    <text evidence="1">Belongs to the HupF/HypC family.</text>
</comment>
<dbReference type="GO" id="GO:1902670">
    <property type="term" value="F:carbon dioxide binding"/>
    <property type="evidence" value="ECO:0007669"/>
    <property type="project" value="TreeGrafter"/>
</dbReference>
<evidence type="ECO:0000313" key="2">
    <source>
        <dbReference type="EMBL" id="GEB85175.1"/>
    </source>
</evidence>
<evidence type="ECO:0000256" key="1">
    <source>
        <dbReference type="ARBA" id="ARBA00006018"/>
    </source>
</evidence>
<dbReference type="EMBL" id="BJMV01000004">
    <property type="protein sequence ID" value="GEB85175.1"/>
    <property type="molecule type" value="Genomic_DNA"/>
</dbReference>
<keyword evidence="3" id="KW-1185">Reference proteome</keyword>
<evidence type="ECO:0000313" key="3">
    <source>
        <dbReference type="Proteomes" id="UP000317730"/>
    </source>
</evidence>
<dbReference type="PANTHER" id="PTHR35177:SF2">
    <property type="entry name" value="HYDROGENASE MATURATION FACTOR HYBG"/>
    <property type="match status" value="1"/>
</dbReference>
<dbReference type="Gene3D" id="2.30.30.140">
    <property type="match status" value="1"/>
</dbReference>